<dbReference type="GO" id="GO:0006284">
    <property type="term" value="P:base-excision repair"/>
    <property type="evidence" value="ECO:0007669"/>
    <property type="project" value="InterPro"/>
</dbReference>
<keyword evidence="6" id="KW-0456">Lyase</keyword>
<reference evidence="11" key="1">
    <citation type="journal article" date="2021" name="PeerJ">
        <title>Extensive microbial diversity within the chicken gut microbiome revealed by metagenomics and culture.</title>
        <authorList>
            <person name="Gilroy R."/>
            <person name="Ravi A."/>
            <person name="Getino M."/>
            <person name="Pursley I."/>
            <person name="Horton D.L."/>
            <person name="Alikhan N.F."/>
            <person name="Baker D."/>
            <person name="Gharbi K."/>
            <person name="Hall N."/>
            <person name="Watson M."/>
            <person name="Adriaenssens E.M."/>
            <person name="Foster-Nyarko E."/>
            <person name="Jarju S."/>
            <person name="Secka A."/>
            <person name="Antonio M."/>
            <person name="Oren A."/>
            <person name="Chaudhuri R.R."/>
            <person name="La Ragione R."/>
            <person name="Hildebrand F."/>
            <person name="Pallen M.J."/>
        </authorList>
    </citation>
    <scope>NUCLEOTIDE SEQUENCE</scope>
    <source>
        <strain evidence="11">CHK183-1962</strain>
    </source>
</reference>
<name>A0A9D2BI63_9FIRM</name>
<dbReference type="Gene3D" id="1.10.340.30">
    <property type="entry name" value="Hypothetical protein, domain 2"/>
    <property type="match status" value="1"/>
</dbReference>
<evidence type="ECO:0000256" key="7">
    <source>
        <dbReference type="ARBA" id="ARBA00023268"/>
    </source>
</evidence>
<accession>A0A9D2BI63</accession>
<evidence type="ECO:0000256" key="4">
    <source>
        <dbReference type="ARBA" id="ARBA00022801"/>
    </source>
</evidence>
<keyword evidence="4" id="KW-0378">Hydrolase</keyword>
<keyword evidence="7" id="KW-0511">Multifunctional enzyme</keyword>
<gene>
    <name evidence="11" type="ORF">H9734_02005</name>
</gene>
<evidence type="ECO:0000256" key="1">
    <source>
        <dbReference type="ARBA" id="ARBA00010679"/>
    </source>
</evidence>
<dbReference type="Gene3D" id="1.10.1670.10">
    <property type="entry name" value="Helix-hairpin-Helix base-excision DNA repair enzymes (C-terminal)"/>
    <property type="match status" value="1"/>
</dbReference>
<evidence type="ECO:0000313" key="11">
    <source>
        <dbReference type="EMBL" id="HIX76362.1"/>
    </source>
</evidence>
<keyword evidence="3" id="KW-0227">DNA damage</keyword>
<evidence type="ECO:0000256" key="3">
    <source>
        <dbReference type="ARBA" id="ARBA00022763"/>
    </source>
</evidence>
<dbReference type="PANTHER" id="PTHR10242">
    <property type="entry name" value="8-OXOGUANINE DNA GLYCOSYLASE"/>
    <property type="match status" value="1"/>
</dbReference>
<dbReference type="SUPFAM" id="SSF55945">
    <property type="entry name" value="TATA-box binding protein-like"/>
    <property type="match status" value="1"/>
</dbReference>
<dbReference type="SMART" id="SM00478">
    <property type="entry name" value="ENDO3c"/>
    <property type="match status" value="1"/>
</dbReference>
<dbReference type="EMBL" id="DXEK01000030">
    <property type="protein sequence ID" value="HIX76362.1"/>
    <property type="molecule type" value="Genomic_DNA"/>
</dbReference>
<dbReference type="GO" id="GO:0003684">
    <property type="term" value="F:damaged DNA binding"/>
    <property type="evidence" value="ECO:0007669"/>
    <property type="project" value="InterPro"/>
</dbReference>
<dbReference type="SUPFAM" id="SSF48150">
    <property type="entry name" value="DNA-glycosylase"/>
    <property type="match status" value="1"/>
</dbReference>
<evidence type="ECO:0000313" key="12">
    <source>
        <dbReference type="Proteomes" id="UP000886890"/>
    </source>
</evidence>
<evidence type="ECO:0000256" key="8">
    <source>
        <dbReference type="ARBA" id="ARBA00023295"/>
    </source>
</evidence>
<evidence type="ECO:0000256" key="5">
    <source>
        <dbReference type="ARBA" id="ARBA00023204"/>
    </source>
</evidence>
<comment type="catalytic activity">
    <reaction evidence="9">
        <text>2'-deoxyribonucleotide-(2'-deoxyribose 5'-phosphate)-2'-deoxyribonucleotide-DNA = a 3'-end 2'-deoxyribonucleotide-(2,3-dehydro-2,3-deoxyribose 5'-phosphate)-DNA + a 5'-end 5'-phospho-2'-deoxyribonucleoside-DNA + H(+)</text>
        <dbReference type="Rhea" id="RHEA:66592"/>
        <dbReference type="Rhea" id="RHEA-COMP:13180"/>
        <dbReference type="Rhea" id="RHEA-COMP:16897"/>
        <dbReference type="Rhea" id="RHEA-COMP:17067"/>
        <dbReference type="ChEBI" id="CHEBI:15378"/>
        <dbReference type="ChEBI" id="CHEBI:136412"/>
        <dbReference type="ChEBI" id="CHEBI:157695"/>
        <dbReference type="ChEBI" id="CHEBI:167181"/>
        <dbReference type="EC" id="4.2.99.18"/>
    </reaction>
</comment>
<reference evidence="11" key="2">
    <citation type="submission" date="2021-04" db="EMBL/GenBank/DDBJ databases">
        <authorList>
            <person name="Gilroy R."/>
        </authorList>
    </citation>
    <scope>NUCLEOTIDE SEQUENCE</scope>
    <source>
        <strain evidence="11">CHK183-1962</strain>
    </source>
</reference>
<dbReference type="CDD" id="cd00056">
    <property type="entry name" value="ENDO3c"/>
    <property type="match status" value="1"/>
</dbReference>
<dbReference type="InterPro" id="IPR052054">
    <property type="entry name" value="Oxidative_DNA_repair_enzyme"/>
</dbReference>
<dbReference type="Proteomes" id="UP000886890">
    <property type="component" value="Unassembled WGS sequence"/>
</dbReference>
<keyword evidence="8" id="KW-0326">Glycosidase</keyword>
<evidence type="ECO:0000256" key="2">
    <source>
        <dbReference type="ARBA" id="ARBA00012720"/>
    </source>
</evidence>
<dbReference type="InterPro" id="IPR012904">
    <property type="entry name" value="OGG_N"/>
</dbReference>
<dbReference type="GO" id="GO:0008534">
    <property type="term" value="F:oxidized purine nucleobase lesion DNA N-glycosylase activity"/>
    <property type="evidence" value="ECO:0007669"/>
    <property type="project" value="InterPro"/>
</dbReference>
<comment type="caution">
    <text evidence="11">The sequence shown here is derived from an EMBL/GenBank/DDBJ whole genome shotgun (WGS) entry which is preliminary data.</text>
</comment>
<dbReference type="Pfam" id="PF00730">
    <property type="entry name" value="HhH-GPD"/>
    <property type="match status" value="1"/>
</dbReference>
<dbReference type="EC" id="4.2.99.18" evidence="2"/>
<dbReference type="Gene3D" id="3.30.310.260">
    <property type="match status" value="1"/>
</dbReference>
<evidence type="ECO:0000259" key="10">
    <source>
        <dbReference type="SMART" id="SM00478"/>
    </source>
</evidence>
<organism evidence="11 12">
    <name type="scientific">Candidatus Fusicatenibacter merdavium</name>
    <dbReference type="NCBI Taxonomy" id="2838600"/>
    <lineage>
        <taxon>Bacteria</taxon>
        <taxon>Bacillati</taxon>
        <taxon>Bacillota</taxon>
        <taxon>Clostridia</taxon>
        <taxon>Lachnospirales</taxon>
        <taxon>Lachnospiraceae</taxon>
        <taxon>Fusicatenibacter</taxon>
    </lineage>
</organism>
<dbReference type="InterPro" id="IPR011257">
    <property type="entry name" value="DNA_glycosylase"/>
</dbReference>
<keyword evidence="5" id="KW-0234">DNA repair</keyword>
<dbReference type="Pfam" id="PF07934">
    <property type="entry name" value="OGG_N"/>
    <property type="match status" value="1"/>
</dbReference>
<dbReference type="InterPro" id="IPR023170">
    <property type="entry name" value="HhH_base_excis_C"/>
</dbReference>
<comment type="similarity">
    <text evidence="1">Belongs to the type-1 OGG1 family.</text>
</comment>
<proteinExistence type="inferred from homology"/>
<evidence type="ECO:0000256" key="6">
    <source>
        <dbReference type="ARBA" id="ARBA00023239"/>
    </source>
</evidence>
<dbReference type="AlphaFoldDB" id="A0A9D2BI63"/>
<dbReference type="PANTHER" id="PTHR10242:SF2">
    <property type="entry name" value="N-GLYCOSYLASE_DNA LYASE"/>
    <property type="match status" value="1"/>
</dbReference>
<dbReference type="InterPro" id="IPR003265">
    <property type="entry name" value="HhH-GPD_domain"/>
</dbReference>
<evidence type="ECO:0000256" key="9">
    <source>
        <dbReference type="ARBA" id="ARBA00044632"/>
    </source>
</evidence>
<dbReference type="GO" id="GO:0006289">
    <property type="term" value="P:nucleotide-excision repair"/>
    <property type="evidence" value="ECO:0007669"/>
    <property type="project" value="InterPro"/>
</dbReference>
<feature type="domain" description="HhH-GPD" evidence="10">
    <location>
        <begin position="125"/>
        <end position="279"/>
    </location>
</feature>
<sequence length="283" mass="33172">MSDTRKIKNMSLEKICNSGQCFRMWRREDMDGSESEMEKHAETYVLIAGNHWLEVSQTEDTFRFSCDEEEYKTFWNSYFDVDTDYDAVIRQIDPADEYLLRAAEFGYGIRILRQDLWEMIITFIISQQNNIRRIRKCIETICEAYGSRCTAPDGTVYYGFPTPDQLACATEEELRARNLGYRSRYLVETARMIRDGEVSLEHLKKLPVAEAREELLKLCGVGRKVADCICLFALHDLEAFPVDTHIRQVLEKHYPEGFPFEKYPDTAGILQQYIFYYDLKKGE</sequence>
<dbReference type="GO" id="GO:0140078">
    <property type="term" value="F:class I DNA-(apurinic or apyrimidinic site) endonuclease activity"/>
    <property type="evidence" value="ECO:0007669"/>
    <property type="project" value="UniProtKB-EC"/>
</dbReference>
<protein>
    <recommendedName>
        <fullName evidence="2">DNA-(apurinic or apyrimidinic site) lyase</fullName>
        <ecNumber evidence="2">4.2.99.18</ecNumber>
    </recommendedName>
</protein>